<evidence type="ECO:0000313" key="5">
    <source>
        <dbReference type="Proteomes" id="UP000317550"/>
    </source>
</evidence>
<dbReference type="EC" id="3.2.2.n1" evidence="3"/>
<dbReference type="OrthoDB" id="9801098at2"/>
<dbReference type="PANTHER" id="PTHR31223:SF70">
    <property type="entry name" value="LOG FAMILY PROTEIN YJL055W"/>
    <property type="match status" value="1"/>
</dbReference>
<evidence type="ECO:0000256" key="3">
    <source>
        <dbReference type="RuleBase" id="RU363015"/>
    </source>
</evidence>
<comment type="similarity">
    <text evidence="2 3">Belongs to the LOG family.</text>
</comment>
<dbReference type="InterPro" id="IPR031100">
    <property type="entry name" value="LOG_fam"/>
</dbReference>
<comment type="catalytic activity">
    <reaction evidence="1">
        <text>AMP + H2O = D-ribose 5-phosphate + adenine</text>
        <dbReference type="Rhea" id="RHEA:20129"/>
        <dbReference type="ChEBI" id="CHEBI:15377"/>
        <dbReference type="ChEBI" id="CHEBI:16708"/>
        <dbReference type="ChEBI" id="CHEBI:78346"/>
        <dbReference type="ChEBI" id="CHEBI:456215"/>
        <dbReference type="EC" id="3.2.2.4"/>
    </reaction>
</comment>
<dbReference type="InterPro" id="IPR005269">
    <property type="entry name" value="LOG"/>
</dbReference>
<evidence type="ECO:0000256" key="2">
    <source>
        <dbReference type="ARBA" id="ARBA00006763"/>
    </source>
</evidence>
<proteinExistence type="inferred from homology"/>
<keyword evidence="3" id="KW-0203">Cytokinin biosynthesis</keyword>
<evidence type="ECO:0000313" key="4">
    <source>
        <dbReference type="EMBL" id="QDQ28050.1"/>
    </source>
</evidence>
<dbReference type="GO" id="GO:0008714">
    <property type="term" value="F:AMP nucleosidase activity"/>
    <property type="evidence" value="ECO:0007669"/>
    <property type="project" value="UniProtKB-EC"/>
</dbReference>
<reference evidence="5" key="1">
    <citation type="submission" date="2019-07" db="EMBL/GenBank/DDBJ databases">
        <title>Chitinimonas sp. nov., isolated from Ny-Alesund, arctica soil.</title>
        <authorList>
            <person name="Xu Q."/>
            <person name="Peng F."/>
        </authorList>
    </citation>
    <scope>NUCLEOTIDE SEQUENCE [LARGE SCALE GENOMIC DNA]</scope>
    <source>
        <strain evidence="5">R3-44</strain>
    </source>
</reference>
<keyword evidence="5" id="KW-1185">Reference proteome</keyword>
<protein>
    <recommendedName>
        <fullName evidence="3">Cytokinin riboside 5'-monophosphate phosphoribohydrolase</fullName>
        <ecNumber evidence="3">3.2.2.n1</ecNumber>
    </recommendedName>
</protein>
<organism evidence="4 5">
    <name type="scientific">Chitinimonas arctica</name>
    <dbReference type="NCBI Taxonomy" id="2594795"/>
    <lineage>
        <taxon>Bacteria</taxon>
        <taxon>Pseudomonadati</taxon>
        <taxon>Pseudomonadota</taxon>
        <taxon>Betaproteobacteria</taxon>
        <taxon>Neisseriales</taxon>
        <taxon>Chitinibacteraceae</taxon>
        <taxon>Chitinimonas</taxon>
    </lineage>
</organism>
<dbReference type="NCBIfam" id="TIGR00730">
    <property type="entry name" value="Rossman fold protein, TIGR00730 family"/>
    <property type="match status" value="1"/>
</dbReference>
<evidence type="ECO:0000256" key="1">
    <source>
        <dbReference type="ARBA" id="ARBA00000274"/>
    </source>
</evidence>
<gene>
    <name evidence="4" type="ORF">FNU76_17810</name>
</gene>
<name>A0A516SIR7_9NEIS</name>
<dbReference type="Gene3D" id="3.40.50.450">
    <property type="match status" value="1"/>
</dbReference>
<dbReference type="Proteomes" id="UP000317550">
    <property type="component" value="Chromosome"/>
</dbReference>
<dbReference type="GO" id="GO:0005829">
    <property type="term" value="C:cytosol"/>
    <property type="evidence" value="ECO:0007669"/>
    <property type="project" value="TreeGrafter"/>
</dbReference>
<dbReference type="EMBL" id="CP041730">
    <property type="protein sequence ID" value="QDQ28050.1"/>
    <property type="molecule type" value="Genomic_DNA"/>
</dbReference>
<dbReference type="GO" id="GO:0009691">
    <property type="term" value="P:cytokinin biosynthetic process"/>
    <property type="evidence" value="ECO:0007669"/>
    <property type="project" value="UniProtKB-UniRule"/>
</dbReference>
<keyword evidence="3" id="KW-0378">Hydrolase</keyword>
<dbReference type="SUPFAM" id="SSF102405">
    <property type="entry name" value="MCP/YpsA-like"/>
    <property type="match status" value="1"/>
</dbReference>
<dbReference type="AlphaFoldDB" id="A0A516SIR7"/>
<sequence>MQLKNICVFCGSAFGNRPLYRDIAIELGRTLVEQDLGLVWGGGKVGLMGTVADTVLAGGGHTVGVIPGFMVEKELAHTGSSELIEVDSMHTRKAVMAERADGFIALPGGFGTLDELFEILTWGQLHIHGKPVGLLNVDGYFDSLLSWIDHAAKEGFVRPSNMNLFKVADTPAALLDAMREHRAPQGDWTTKVTMAQS</sequence>
<dbReference type="KEGG" id="cari:FNU76_17810"/>
<dbReference type="PANTHER" id="PTHR31223">
    <property type="entry name" value="LOG FAMILY PROTEIN YJL055W"/>
    <property type="match status" value="1"/>
</dbReference>
<accession>A0A516SIR7</accession>
<dbReference type="Pfam" id="PF03641">
    <property type="entry name" value="Lysine_decarbox"/>
    <property type="match status" value="1"/>
</dbReference>